<dbReference type="Gene3D" id="1.10.472.10">
    <property type="entry name" value="Cyclin-like"/>
    <property type="match status" value="1"/>
</dbReference>
<evidence type="ECO:0000259" key="4">
    <source>
        <dbReference type="Pfam" id="PF00134"/>
    </source>
</evidence>
<dbReference type="GO" id="GO:0051301">
    <property type="term" value="P:cell division"/>
    <property type="evidence" value="ECO:0007669"/>
    <property type="project" value="UniProtKB-KW"/>
</dbReference>
<dbReference type="OrthoDB" id="306099at2759"/>
<sequence>AYEDPVIFRDDRESNYVPMSRPAAASSISLSTEGIQPPNRREVADWMLEICEDTGVSPEVFVLAMNYLDRFLVFAPYP</sequence>
<name>A0A7T8JZ34_CALRO</name>
<dbReference type="AlphaFoldDB" id="A0A7T8JZ34"/>
<keyword evidence="1" id="KW-0132">Cell division</keyword>
<dbReference type="InterPro" id="IPR036915">
    <property type="entry name" value="Cyclin-like_sf"/>
</dbReference>
<keyword evidence="6" id="KW-1185">Reference proteome</keyword>
<organism evidence="5 6">
    <name type="scientific">Caligus rogercresseyi</name>
    <name type="common">Sea louse</name>
    <dbReference type="NCBI Taxonomy" id="217165"/>
    <lineage>
        <taxon>Eukaryota</taxon>
        <taxon>Metazoa</taxon>
        <taxon>Ecdysozoa</taxon>
        <taxon>Arthropoda</taxon>
        <taxon>Crustacea</taxon>
        <taxon>Multicrustacea</taxon>
        <taxon>Hexanauplia</taxon>
        <taxon>Copepoda</taxon>
        <taxon>Siphonostomatoida</taxon>
        <taxon>Caligidae</taxon>
        <taxon>Caligus</taxon>
    </lineage>
</organism>
<keyword evidence="2" id="KW-0195">Cyclin</keyword>
<accession>A0A7T8JZ34</accession>
<feature type="non-terminal residue" evidence="5">
    <location>
        <position position="1"/>
    </location>
</feature>
<dbReference type="SUPFAM" id="SSF47954">
    <property type="entry name" value="Cyclin-like"/>
    <property type="match status" value="1"/>
</dbReference>
<dbReference type="Proteomes" id="UP000595437">
    <property type="component" value="Chromosome 14"/>
</dbReference>
<keyword evidence="3" id="KW-0131">Cell cycle</keyword>
<feature type="domain" description="Cyclin N-terminal" evidence="4">
    <location>
        <begin position="30"/>
        <end position="73"/>
    </location>
</feature>
<dbReference type="EMBL" id="CP045903">
    <property type="protein sequence ID" value="QQP39491.1"/>
    <property type="molecule type" value="Genomic_DNA"/>
</dbReference>
<protein>
    <submittedName>
        <fullName evidence="5">G1/S-specific cyclin-D3</fullName>
    </submittedName>
</protein>
<dbReference type="GO" id="GO:0000278">
    <property type="term" value="P:mitotic cell cycle"/>
    <property type="evidence" value="ECO:0007669"/>
    <property type="project" value="UniProtKB-ARBA"/>
</dbReference>
<dbReference type="Pfam" id="PF00134">
    <property type="entry name" value="Cyclin_N"/>
    <property type="match status" value="1"/>
</dbReference>
<evidence type="ECO:0000256" key="2">
    <source>
        <dbReference type="ARBA" id="ARBA00023127"/>
    </source>
</evidence>
<evidence type="ECO:0000256" key="1">
    <source>
        <dbReference type="ARBA" id="ARBA00022618"/>
    </source>
</evidence>
<dbReference type="InterPro" id="IPR048258">
    <property type="entry name" value="Cyclins_cyclin-box"/>
</dbReference>
<feature type="non-terminal residue" evidence="5">
    <location>
        <position position="78"/>
    </location>
</feature>
<evidence type="ECO:0000313" key="5">
    <source>
        <dbReference type="EMBL" id="QQP39491.1"/>
    </source>
</evidence>
<evidence type="ECO:0000313" key="6">
    <source>
        <dbReference type="Proteomes" id="UP000595437"/>
    </source>
</evidence>
<proteinExistence type="predicted"/>
<evidence type="ECO:0000256" key="3">
    <source>
        <dbReference type="ARBA" id="ARBA00023306"/>
    </source>
</evidence>
<reference evidence="6" key="1">
    <citation type="submission" date="2021-01" db="EMBL/GenBank/DDBJ databases">
        <title>Caligus Genome Assembly.</title>
        <authorList>
            <person name="Gallardo-Escarate C."/>
        </authorList>
    </citation>
    <scope>NUCLEOTIDE SEQUENCE [LARGE SCALE GENOMIC DNA]</scope>
</reference>
<dbReference type="PROSITE" id="PS00292">
    <property type="entry name" value="CYCLINS"/>
    <property type="match status" value="1"/>
</dbReference>
<gene>
    <name evidence="5" type="ORF">FKW44_020385</name>
</gene>
<dbReference type="InterPro" id="IPR006671">
    <property type="entry name" value="Cyclin_N"/>
</dbReference>